<dbReference type="Proteomes" id="UP000019335">
    <property type="component" value="Chromosome 4"/>
</dbReference>
<proteinExistence type="predicted"/>
<keyword evidence="2" id="KW-1185">Reference proteome</keyword>
<reference evidence="1 2" key="1">
    <citation type="journal article" date="2014" name="Mol. Plant">
        <title>Chromosome Scale Genome Assembly and Transcriptome Profiling of Nannochloropsis gaditana in Nitrogen Depletion.</title>
        <authorList>
            <person name="Corteggiani Carpinelli E."/>
            <person name="Telatin A."/>
            <person name="Vitulo N."/>
            <person name="Forcato C."/>
            <person name="D'Angelo M."/>
            <person name="Schiavon R."/>
            <person name="Vezzi A."/>
            <person name="Giacometti G.M."/>
            <person name="Morosinotto T."/>
            <person name="Valle G."/>
        </authorList>
    </citation>
    <scope>NUCLEOTIDE SEQUENCE [LARGE SCALE GENOMIC DNA]</scope>
    <source>
        <strain evidence="1 2">B-31</strain>
    </source>
</reference>
<gene>
    <name evidence="1" type="ORF">Naga_100190g1</name>
</gene>
<protein>
    <submittedName>
        <fullName evidence="1">Uncharacterized protein</fullName>
    </submittedName>
</protein>
<dbReference type="EMBL" id="AZIL01000287">
    <property type="protein sequence ID" value="EWM28464.1"/>
    <property type="molecule type" value="Genomic_DNA"/>
</dbReference>
<organism evidence="1 2">
    <name type="scientific">Nannochloropsis gaditana</name>
    <dbReference type="NCBI Taxonomy" id="72520"/>
    <lineage>
        <taxon>Eukaryota</taxon>
        <taxon>Sar</taxon>
        <taxon>Stramenopiles</taxon>
        <taxon>Ochrophyta</taxon>
        <taxon>Eustigmatophyceae</taxon>
        <taxon>Eustigmatales</taxon>
        <taxon>Monodopsidaceae</taxon>
        <taxon>Nannochloropsis</taxon>
    </lineage>
</organism>
<dbReference type="AlphaFoldDB" id="W7U6P9"/>
<feature type="non-terminal residue" evidence="1">
    <location>
        <position position="1"/>
    </location>
</feature>
<name>W7U6P9_9STRA</name>
<evidence type="ECO:0000313" key="2">
    <source>
        <dbReference type="Proteomes" id="UP000019335"/>
    </source>
</evidence>
<comment type="caution">
    <text evidence="1">The sequence shown here is derived from an EMBL/GenBank/DDBJ whole genome shotgun (WGS) entry which is preliminary data.</text>
</comment>
<sequence length="172" mass="19839">LPPSLLLLIHRQPPFPAFLDTFVEAAIAQAGYFDQQHLANFWLGCANLNYGPSKAYWAACREALEGDRVLSSLSLFETSTLLHALAVMDVEESRSLLAPLVGRATEEMRRRREQERDRAKRREMDVETESALRQLHQTYLYLQVLRREREDGREGGGRAGGRVRERSRWWGR</sequence>
<evidence type="ECO:0000313" key="1">
    <source>
        <dbReference type="EMBL" id="EWM28464.1"/>
    </source>
</evidence>
<accession>W7U6P9</accession>